<keyword evidence="3" id="KW-1185">Reference proteome</keyword>
<dbReference type="EMBL" id="JAZGQO010000007">
    <property type="protein sequence ID" value="KAK6181925.1"/>
    <property type="molecule type" value="Genomic_DNA"/>
</dbReference>
<evidence type="ECO:0000313" key="2">
    <source>
        <dbReference type="EMBL" id="KAK6181925.1"/>
    </source>
</evidence>
<dbReference type="InterPro" id="IPR000477">
    <property type="entry name" value="RT_dom"/>
</dbReference>
<evidence type="ECO:0000313" key="3">
    <source>
        <dbReference type="Proteomes" id="UP001347796"/>
    </source>
</evidence>
<proteinExistence type="predicted"/>
<dbReference type="InterPro" id="IPR043502">
    <property type="entry name" value="DNA/RNA_pol_sf"/>
</dbReference>
<organism evidence="2 3">
    <name type="scientific">Patella caerulea</name>
    <name type="common">Rayed Mediterranean limpet</name>
    <dbReference type="NCBI Taxonomy" id="87958"/>
    <lineage>
        <taxon>Eukaryota</taxon>
        <taxon>Metazoa</taxon>
        <taxon>Spiralia</taxon>
        <taxon>Lophotrochozoa</taxon>
        <taxon>Mollusca</taxon>
        <taxon>Gastropoda</taxon>
        <taxon>Patellogastropoda</taxon>
        <taxon>Patelloidea</taxon>
        <taxon>Patellidae</taxon>
        <taxon>Patella</taxon>
    </lineage>
</organism>
<feature type="domain" description="Reverse transcriptase" evidence="1">
    <location>
        <begin position="212"/>
        <end position="491"/>
    </location>
</feature>
<dbReference type="AlphaFoldDB" id="A0AAN8JUM1"/>
<reference evidence="2 3" key="1">
    <citation type="submission" date="2024-01" db="EMBL/GenBank/DDBJ databases">
        <title>The genome of the rayed Mediterranean limpet Patella caerulea (Linnaeus, 1758).</title>
        <authorList>
            <person name="Anh-Thu Weber A."/>
            <person name="Halstead-Nussloch G."/>
        </authorList>
    </citation>
    <scope>NUCLEOTIDE SEQUENCE [LARGE SCALE GENOMIC DNA]</scope>
    <source>
        <strain evidence="2">AATW-2023a</strain>
        <tissue evidence="2">Whole specimen</tissue>
    </source>
</reference>
<dbReference type="SUPFAM" id="SSF56672">
    <property type="entry name" value="DNA/RNA polymerases"/>
    <property type="match status" value="1"/>
</dbReference>
<dbReference type="PROSITE" id="PS50878">
    <property type="entry name" value="RT_POL"/>
    <property type="match status" value="1"/>
</dbReference>
<dbReference type="PANTHER" id="PTHR19446">
    <property type="entry name" value="REVERSE TRANSCRIPTASES"/>
    <property type="match status" value="1"/>
</dbReference>
<protein>
    <recommendedName>
        <fullName evidence="1">Reverse transcriptase domain-containing protein</fullName>
    </recommendedName>
</protein>
<sequence length="822" mass="95755">MLMGKIGTSSGMCARAGGEQRSIDKPWYNDELRTLKRHKEQLLKEFRRENTSDTLNDYLESKRLYQHACAYNKNHYQEQLKEDLMNLCKNNNSNGFWQKIKGCLSWKRPHIPDLEENTWLSYFKDLLNPAVEFDDLDFSVYSTTYVRDHNLDCQKCEYDTSQLNVPITVTEIKDAIKKMKNGKASGEDMIPLEFYKVGIDKLMPVLLKLFNTVFFSGTFPESWTSSIILPLHKKGDRNNPGNYRGISLLNSISKIFVSILKTRLTLWSDEQSLIVEEQAGFREGYSTIDNMFILNALIQKYLSKSKCGIFYCAFIDFRKAFDCINRCKLFYLLIKNDIHGPMIATLQSIYHIITAKIRINGNLSTPFTCNSGVRQGCILSPWLFGMYINELIEMLKTDSGHEIFINNSINDIFALLFADDLTLFAETVGDLQKRLNMLDKYCLKWNMSMNVDKSNVVVFKNGGGLSHIEKWYYRGIQMKTVNHYKYLGIMFTSRLKWSSCCKTLALHASKSLNTIKHCMLKLGNRNCTLAFKLFDAMVAPILYYGSEIWGLSFQPEIESVQNSFCKWLTCTGQKTTNAITRAGCGRYELSVNYMCRPIKYFLKLKQMENHRLPRQCYEMLYNLDLLGRTNWCSDVKLMLYRLGFGYVWNTQGVGDTKHFMSVFKMRLQDINFQDRHTFINQSSICEFYSDIKTELFCEPYLNSNLSHVLKFALANLRCSTHTLSIEMGRRSNTPRDQRLCNICNMHKMENEFHFILVCPVLRDLRLNFLPVYCHNNPSEYKLRKLFQCKSEFVYKNLAIYIKLALDVRKVLNKLYSILYSLT</sequence>
<gene>
    <name evidence="2" type="ORF">SNE40_009702</name>
</gene>
<dbReference type="Pfam" id="PF00078">
    <property type="entry name" value="RVT_1"/>
    <property type="match status" value="1"/>
</dbReference>
<dbReference type="Proteomes" id="UP001347796">
    <property type="component" value="Unassembled WGS sequence"/>
</dbReference>
<comment type="caution">
    <text evidence="2">The sequence shown here is derived from an EMBL/GenBank/DDBJ whole genome shotgun (WGS) entry which is preliminary data.</text>
</comment>
<dbReference type="CDD" id="cd01650">
    <property type="entry name" value="RT_nLTR_like"/>
    <property type="match status" value="1"/>
</dbReference>
<name>A0AAN8JUM1_PATCE</name>
<accession>A0AAN8JUM1</accession>
<evidence type="ECO:0000259" key="1">
    <source>
        <dbReference type="PROSITE" id="PS50878"/>
    </source>
</evidence>